<evidence type="ECO:0008006" key="3">
    <source>
        <dbReference type="Google" id="ProtNLM"/>
    </source>
</evidence>
<accession>A0A6A5Z6I9</accession>
<proteinExistence type="predicted"/>
<gene>
    <name evidence="1" type="ORF">BDV96DRAFT_646641</name>
</gene>
<reference evidence="1" key="1">
    <citation type="journal article" date="2020" name="Stud. Mycol.">
        <title>101 Dothideomycetes genomes: a test case for predicting lifestyles and emergence of pathogens.</title>
        <authorList>
            <person name="Haridas S."/>
            <person name="Albert R."/>
            <person name="Binder M."/>
            <person name="Bloem J."/>
            <person name="Labutti K."/>
            <person name="Salamov A."/>
            <person name="Andreopoulos B."/>
            <person name="Baker S."/>
            <person name="Barry K."/>
            <person name="Bills G."/>
            <person name="Bluhm B."/>
            <person name="Cannon C."/>
            <person name="Castanera R."/>
            <person name="Culley D."/>
            <person name="Daum C."/>
            <person name="Ezra D."/>
            <person name="Gonzalez J."/>
            <person name="Henrissat B."/>
            <person name="Kuo A."/>
            <person name="Liang C."/>
            <person name="Lipzen A."/>
            <person name="Lutzoni F."/>
            <person name="Magnuson J."/>
            <person name="Mondo S."/>
            <person name="Nolan M."/>
            <person name="Ohm R."/>
            <person name="Pangilinan J."/>
            <person name="Park H.-J."/>
            <person name="Ramirez L."/>
            <person name="Alfaro M."/>
            <person name="Sun H."/>
            <person name="Tritt A."/>
            <person name="Yoshinaga Y."/>
            <person name="Zwiers L.-H."/>
            <person name="Turgeon B."/>
            <person name="Goodwin S."/>
            <person name="Spatafora J."/>
            <person name="Crous P."/>
            <person name="Grigoriev I."/>
        </authorList>
    </citation>
    <scope>NUCLEOTIDE SEQUENCE</scope>
    <source>
        <strain evidence="1">CBS 627.86</strain>
    </source>
</reference>
<dbReference type="OrthoDB" id="5314997at2759"/>
<dbReference type="Proteomes" id="UP000799770">
    <property type="component" value="Unassembled WGS sequence"/>
</dbReference>
<dbReference type="AlphaFoldDB" id="A0A6A5Z6I9"/>
<organism evidence="1 2">
    <name type="scientific">Lophiotrema nucula</name>
    <dbReference type="NCBI Taxonomy" id="690887"/>
    <lineage>
        <taxon>Eukaryota</taxon>
        <taxon>Fungi</taxon>
        <taxon>Dikarya</taxon>
        <taxon>Ascomycota</taxon>
        <taxon>Pezizomycotina</taxon>
        <taxon>Dothideomycetes</taxon>
        <taxon>Pleosporomycetidae</taxon>
        <taxon>Pleosporales</taxon>
        <taxon>Lophiotremataceae</taxon>
        <taxon>Lophiotrema</taxon>
    </lineage>
</organism>
<keyword evidence="2" id="KW-1185">Reference proteome</keyword>
<protein>
    <recommendedName>
        <fullName evidence="3">F-box domain-containing protein</fullName>
    </recommendedName>
</protein>
<name>A0A6A5Z6I9_9PLEO</name>
<sequence length="195" mass="22309">MSGSFRFLDLPKELRLMVYELLPTVTTRDHKLSRSYSTIQRPAIIIVKTIDSQSILRTCRLIYREASPVFAKAQARLLPPEIVVHFEDVLILHLLDAKIPDRILGNRTSIHVEAGDKVARIAKRARDTGVKDIPGEVYRGIKYTLVNSSGPKKPPVLAKQEEKNRFHQVLQTFEDPWNAYWTYFPRCSTSNAHQG</sequence>
<evidence type="ECO:0000313" key="1">
    <source>
        <dbReference type="EMBL" id="KAF2114766.1"/>
    </source>
</evidence>
<evidence type="ECO:0000313" key="2">
    <source>
        <dbReference type="Proteomes" id="UP000799770"/>
    </source>
</evidence>
<dbReference type="EMBL" id="ML977324">
    <property type="protein sequence ID" value="KAF2114766.1"/>
    <property type="molecule type" value="Genomic_DNA"/>
</dbReference>